<dbReference type="PANTHER" id="PTHR45586:SF1">
    <property type="entry name" value="LIPOPOLYSACCHARIDE ASSEMBLY PROTEIN B"/>
    <property type="match status" value="1"/>
</dbReference>
<comment type="similarity">
    <text evidence="4">Belongs to the LapB family.</text>
</comment>
<dbReference type="Pfam" id="PF18073">
    <property type="entry name" value="Zn_ribbon_LapB"/>
    <property type="match status" value="1"/>
</dbReference>
<comment type="subcellular location">
    <subcellularLocation>
        <location evidence="4">Cell inner membrane</location>
        <topology evidence="4">Single-pass membrane protein</topology>
        <orientation evidence="4">Cytoplasmic side</orientation>
    </subcellularLocation>
</comment>
<accession>A0A3A6TYA1</accession>
<dbReference type="HAMAP" id="MF_00994">
    <property type="entry name" value="LPS_assembly_LapB"/>
    <property type="match status" value="1"/>
</dbReference>
<proteinExistence type="inferred from homology"/>
<protein>
    <recommendedName>
        <fullName evidence="4">Lipopolysaccharide assembly protein B</fullName>
    </recommendedName>
</protein>
<dbReference type="OrthoDB" id="507476at2"/>
<dbReference type="InterPro" id="IPR011990">
    <property type="entry name" value="TPR-like_helical_dom_sf"/>
</dbReference>
<dbReference type="GO" id="GO:0046890">
    <property type="term" value="P:regulation of lipid biosynthetic process"/>
    <property type="evidence" value="ECO:0007669"/>
    <property type="project" value="UniProtKB-UniRule"/>
</dbReference>
<evidence type="ECO:0000256" key="3">
    <source>
        <dbReference type="ARBA" id="ARBA00022803"/>
    </source>
</evidence>
<evidence type="ECO:0000256" key="2">
    <source>
        <dbReference type="ARBA" id="ARBA00022737"/>
    </source>
</evidence>
<keyword evidence="3 4" id="KW-0802">TPR repeat</keyword>
<evidence type="ECO:0000256" key="4">
    <source>
        <dbReference type="HAMAP-Rule" id="MF_00994"/>
    </source>
</evidence>
<dbReference type="GO" id="GO:0009898">
    <property type="term" value="C:cytoplasmic side of plasma membrane"/>
    <property type="evidence" value="ECO:0007669"/>
    <property type="project" value="UniProtKB-UniRule"/>
</dbReference>
<keyword evidence="4" id="KW-0812">Transmembrane</keyword>
<keyword evidence="1 4" id="KW-0479">Metal-binding</keyword>
<comment type="function">
    <text evidence="4">Modulates cellular lipopolysaccharide (LPS) levels by regulating LpxC, which is involved in lipid A biosynthesis. May act by modulating the proteolytic activity of FtsH towards LpxC. May also coordinate assembly of proteins involved in LPS synthesis at the plasma membrane.</text>
</comment>
<dbReference type="EMBL" id="QYYH01000033">
    <property type="protein sequence ID" value="RJY18070.1"/>
    <property type="molecule type" value="Genomic_DNA"/>
</dbReference>
<keyword evidence="4" id="KW-1133">Transmembrane helix</keyword>
<dbReference type="InterPro" id="IPR041166">
    <property type="entry name" value="Rubredoxin_2"/>
</dbReference>
<evidence type="ECO:0000256" key="1">
    <source>
        <dbReference type="ARBA" id="ARBA00022723"/>
    </source>
</evidence>
<keyword evidence="2 4" id="KW-0677">Repeat</keyword>
<keyword evidence="4" id="KW-0997">Cell inner membrane</keyword>
<sequence length="386" mass="44744">MVEVLFLLLPIAASYGWYMGRRSMRHQQNNKQRSRDRNYFTGLNFILSNESDKAVDLFINMLDVDDDTIDTHLSLGALFRTRGQVDRAIRIHQSLVSRPNLPSEQLEISMMELGKDYMAAGFYDRAEEMFVSLIELSDETDEAESQLILIYQTTREWQKAINIIKNMNRVSRKEFASSHAHYYCQLSDESSTTEQKVKFLKLALKQDEKCGRALVQLIEIYFKNNQNKECKQSLLQLILTDPDLISEVLEYAREVYLREQDFDGYKEFLQQSLDKGAGVSITVALVKLFLDINHVEDAQTILLAAMQRHPTMKGFHQLMQLHVEQAESGKAKDSLTMLEKLVQQQIKHRPSYRCQECGFPSHALYWHCPSCKNWGKVKRIRGLDGE</sequence>
<feature type="domain" description="LapB rubredoxin metal binding" evidence="5">
    <location>
        <begin position="352"/>
        <end position="375"/>
    </location>
</feature>
<reference evidence="6 7" key="1">
    <citation type="submission" date="2018-09" db="EMBL/GenBank/DDBJ databases">
        <title>Phylogeny of the Shewanellaceae, and recommendation for two new genera, Pseudoshewanella and Parashewanella.</title>
        <authorList>
            <person name="Wang G."/>
        </authorList>
    </citation>
    <scope>NUCLEOTIDE SEQUENCE [LARGE SCALE GENOMIC DNA]</scope>
    <source>
        <strain evidence="6 7">KCTC 22492</strain>
    </source>
</reference>
<dbReference type="AlphaFoldDB" id="A0A3A6TYA1"/>
<dbReference type="InterPro" id="IPR051012">
    <property type="entry name" value="CellSynth/LPSAsmb/PSIAsmb"/>
</dbReference>
<evidence type="ECO:0000313" key="7">
    <source>
        <dbReference type="Proteomes" id="UP000273022"/>
    </source>
</evidence>
<keyword evidence="4" id="KW-0408">Iron</keyword>
<dbReference type="GO" id="GO:0008653">
    <property type="term" value="P:lipopolysaccharide metabolic process"/>
    <property type="evidence" value="ECO:0007669"/>
    <property type="project" value="InterPro"/>
</dbReference>
<dbReference type="Gene3D" id="1.25.40.10">
    <property type="entry name" value="Tetratricopeptide repeat domain"/>
    <property type="match status" value="2"/>
</dbReference>
<feature type="binding site" evidence="4">
    <location>
        <position position="368"/>
    </location>
    <ligand>
        <name>Fe cation</name>
        <dbReference type="ChEBI" id="CHEBI:24875"/>
    </ligand>
</feature>
<dbReference type="GO" id="GO:0005506">
    <property type="term" value="F:iron ion binding"/>
    <property type="evidence" value="ECO:0007669"/>
    <property type="project" value="UniProtKB-UniRule"/>
</dbReference>
<dbReference type="NCBIfam" id="NF008753">
    <property type="entry name" value="PRK11788.1-1"/>
    <property type="match status" value="1"/>
</dbReference>
<dbReference type="Proteomes" id="UP000273022">
    <property type="component" value="Unassembled WGS sequence"/>
</dbReference>
<feature type="binding site" evidence="4">
    <location>
        <position position="354"/>
    </location>
    <ligand>
        <name>Fe cation</name>
        <dbReference type="ChEBI" id="CHEBI:24875"/>
    </ligand>
</feature>
<dbReference type="SUPFAM" id="SSF48452">
    <property type="entry name" value="TPR-like"/>
    <property type="match status" value="2"/>
</dbReference>
<keyword evidence="4" id="KW-0472">Membrane</keyword>
<evidence type="ECO:0000313" key="6">
    <source>
        <dbReference type="EMBL" id="RJY18070.1"/>
    </source>
</evidence>
<keyword evidence="4" id="KW-1003">Cell membrane</keyword>
<gene>
    <name evidence="4 6" type="primary">lapB</name>
    <name evidence="6" type="ORF">D5R81_07095</name>
</gene>
<dbReference type="InterPro" id="IPR030865">
    <property type="entry name" value="LapB"/>
</dbReference>
<keyword evidence="7" id="KW-1185">Reference proteome</keyword>
<evidence type="ECO:0000259" key="5">
    <source>
        <dbReference type="Pfam" id="PF18073"/>
    </source>
</evidence>
<organism evidence="6 7">
    <name type="scientific">Parashewanella spongiae</name>
    <dbReference type="NCBI Taxonomy" id="342950"/>
    <lineage>
        <taxon>Bacteria</taxon>
        <taxon>Pseudomonadati</taxon>
        <taxon>Pseudomonadota</taxon>
        <taxon>Gammaproteobacteria</taxon>
        <taxon>Alteromonadales</taxon>
        <taxon>Shewanellaceae</taxon>
        <taxon>Parashewanella</taxon>
    </lineage>
</organism>
<dbReference type="NCBIfam" id="NF008756">
    <property type="entry name" value="PRK11788.1-4"/>
    <property type="match status" value="1"/>
</dbReference>
<dbReference type="NCBIfam" id="NF008757">
    <property type="entry name" value="PRK11788.1-5"/>
    <property type="match status" value="1"/>
</dbReference>
<feature type="topological domain" description="Cytoplasmic" evidence="4">
    <location>
        <begin position="21"/>
        <end position="386"/>
    </location>
</feature>
<name>A0A3A6TYA1_9GAMM</name>
<feature type="binding site" evidence="4">
    <location>
        <position position="357"/>
    </location>
    <ligand>
        <name>Fe cation</name>
        <dbReference type="ChEBI" id="CHEBI:24875"/>
    </ligand>
</feature>
<feature type="binding site" evidence="4">
    <location>
        <position position="371"/>
    </location>
    <ligand>
        <name>Fe cation</name>
        <dbReference type="ChEBI" id="CHEBI:24875"/>
    </ligand>
</feature>
<dbReference type="RefSeq" id="WP_121852959.1">
    <property type="nucleotide sequence ID" value="NZ_CP037952.1"/>
</dbReference>
<dbReference type="PANTHER" id="PTHR45586">
    <property type="entry name" value="TPR REPEAT-CONTAINING PROTEIN PA4667"/>
    <property type="match status" value="1"/>
</dbReference>
<comment type="caution">
    <text evidence="6">The sequence shown here is derived from an EMBL/GenBank/DDBJ whole genome shotgun (WGS) entry which is preliminary data.</text>
</comment>